<evidence type="ECO:0000313" key="2">
    <source>
        <dbReference type="EMBL" id="KYK59253.1"/>
    </source>
</evidence>
<evidence type="ECO:0000313" key="3">
    <source>
        <dbReference type="Proteomes" id="UP000076580"/>
    </source>
</evidence>
<dbReference type="RefSeq" id="XP_040658605.1">
    <property type="nucleotide sequence ID" value="XM_040797722.1"/>
</dbReference>
<protein>
    <recommendedName>
        <fullName evidence="1">2EXR domain-containing protein</fullName>
    </recommendedName>
</protein>
<organism evidence="2 3">
    <name type="scientific">Drechmeria coniospora</name>
    <name type="common">Nematophagous fungus</name>
    <name type="synonym">Meria coniospora</name>
    <dbReference type="NCBI Taxonomy" id="98403"/>
    <lineage>
        <taxon>Eukaryota</taxon>
        <taxon>Fungi</taxon>
        <taxon>Dikarya</taxon>
        <taxon>Ascomycota</taxon>
        <taxon>Pezizomycotina</taxon>
        <taxon>Sordariomycetes</taxon>
        <taxon>Hypocreomycetidae</taxon>
        <taxon>Hypocreales</taxon>
        <taxon>Ophiocordycipitaceae</taxon>
        <taxon>Drechmeria</taxon>
    </lineage>
</organism>
<dbReference type="Proteomes" id="UP000076580">
    <property type="component" value="Chromosome 01"/>
</dbReference>
<evidence type="ECO:0000259" key="1">
    <source>
        <dbReference type="Pfam" id="PF20150"/>
    </source>
</evidence>
<dbReference type="EMBL" id="LAYC01000001">
    <property type="protein sequence ID" value="KYK59253.1"/>
    <property type="molecule type" value="Genomic_DNA"/>
</dbReference>
<feature type="domain" description="2EXR" evidence="1">
    <location>
        <begin position="136"/>
        <end position="242"/>
    </location>
</feature>
<sequence>MALPNRNPGRMPADDDLGYFRDLPWDTRESVELRRQDVAQLFYALSRSVERSVTSPTSRTLARRFYNVRHHVLHGMVELQHFAHLIRCIRDRKRFDLDVWDAAIICLQALDAIPLPQHNSSWPRKESREVDSRTFPFSSLPYELRLTIWELAFPQLSGAPRVLEFYVVLGYSGLWLPRASNRVLLGIYPSIALVEMTMQSRLLLAINQETRALATRIWPHTLCPGTTDNAASVRFNRYLDVVMLRVADHEQVTAYNTDLPIPLFQYQVFNLSINPYEFRPCSRDSVTSEPWLKSFTHLKRLILYDSDAMWESSGRSLIDRSWSHLSHRTKCLVIIADVPLDYGEFFCTLAHWPSYLTLGPVAALRELKGSTLKLIEPRERHRFFDVGDQWGDYGRGSWPMVEVDLSENIVVDESSLPRLIRRCVLRLPESNRYLFES</sequence>
<accession>A0A151GQ82</accession>
<reference evidence="2 3" key="1">
    <citation type="journal article" date="2016" name="Sci. Rep.">
        <title>Insights into Adaptations to a Near-Obligate Nematode Endoparasitic Lifestyle from the Finished Genome of Drechmeria coniospora.</title>
        <authorList>
            <person name="Zhang L."/>
            <person name="Zhou Z."/>
            <person name="Guo Q."/>
            <person name="Fokkens L."/>
            <person name="Miskei M."/>
            <person name="Pocsi I."/>
            <person name="Zhang W."/>
            <person name="Chen M."/>
            <person name="Wang L."/>
            <person name="Sun Y."/>
            <person name="Donzelli B.G."/>
            <person name="Gibson D.M."/>
            <person name="Nelson D.R."/>
            <person name="Luo J.G."/>
            <person name="Rep M."/>
            <person name="Liu H."/>
            <person name="Yang S."/>
            <person name="Wang J."/>
            <person name="Krasnoff S.B."/>
            <person name="Xu Y."/>
            <person name="Molnar I."/>
            <person name="Lin M."/>
        </authorList>
    </citation>
    <scope>NUCLEOTIDE SEQUENCE [LARGE SCALE GENOMIC DNA]</scope>
    <source>
        <strain evidence="2 3">ARSEF 6962</strain>
    </source>
</reference>
<dbReference type="InParanoid" id="A0A151GQ82"/>
<comment type="caution">
    <text evidence="2">The sequence shown here is derived from an EMBL/GenBank/DDBJ whole genome shotgun (WGS) entry which is preliminary data.</text>
</comment>
<keyword evidence="3" id="KW-1185">Reference proteome</keyword>
<dbReference type="InterPro" id="IPR045518">
    <property type="entry name" value="2EXR"/>
</dbReference>
<dbReference type="AlphaFoldDB" id="A0A151GQ82"/>
<gene>
    <name evidence="2" type="ORF">DCS_00383</name>
</gene>
<name>A0A151GQ82_DRECN</name>
<dbReference type="STRING" id="98403.A0A151GQ82"/>
<dbReference type="GeneID" id="63713026"/>
<proteinExistence type="predicted"/>
<dbReference type="Pfam" id="PF20150">
    <property type="entry name" value="2EXR"/>
    <property type="match status" value="1"/>
</dbReference>